<name>A0A1Y5PDP6_9MYCO</name>
<dbReference type="InterPro" id="IPR050879">
    <property type="entry name" value="Acyltransferase_3"/>
</dbReference>
<proteinExistence type="predicted"/>
<sequence length="733" mass="78312">MQQADSLSPLERLQDRRSAKPGFRPDIEGLRAIAVLAVVLFHAEVPGIGGGYVGVDVFFVISGFLITGLLWREVNSSGTVRLRSFYGARARRLLPASAFVGIVTMIACVLLLPPGGAVAPIIDGIASALYVSNYWFVLQDVSYFNIASHMPPSPFLHYWSLGVEEQFYLVWAPLILGTMWLIRLVGRRSRAQATASQRPYLIVLTLVAVFSFALSLMVTYVMPAVAFFSLPTRAWQLALGGLVALTAIHWQRLSARLATIIGWVGLSMIVLACTWLTATTIYPGVAALLPTVGAVLVIGAGCAAPTQGAGLLLSQSPLQAIGRISYSWYLWHWPILILGPALLGHPLGLIARILAALLSAGLAWLTLRFLENPLRFAPKIRASAWRSLGLGAVATLLAVGVGIALVFTAPAAVGHGTAATPVTITAPPLPPGSPKAAYDAAVQSTFAQVQAALAQSLELKAVPTNLTPSLVAGPAEKNDMGFNGCIRNFFEAGQPDCAFGDTSSPTRVALIGDSHAAMLVPGFQELGTQRHWRIDTWGKAGCPSIDVPINNRFQRLAEMLQHCEEWRAAVLDKARTERPQLVVVSIWRQYGAGSARNWQPGFSAYDPAWLDALTRLVQQLRDTGAKVLVLGPVADPQSVVPSCLAAHLNDPIACAPTRSAAVNQAGIKAEAAATAAGGGHYADLTDLFCAADRCPVIVGNTLVYLDWSHITFEYARLLAPAFAALADRELAHE</sequence>
<dbReference type="AlphaFoldDB" id="A0A1Y5PDP6"/>
<evidence type="ECO:0000256" key="1">
    <source>
        <dbReference type="SAM" id="Phobius"/>
    </source>
</evidence>
<feature type="transmembrane region" description="Helical" evidence="1">
    <location>
        <begin position="284"/>
        <end position="305"/>
    </location>
</feature>
<protein>
    <submittedName>
        <fullName evidence="4">Acyltransferase 3</fullName>
    </submittedName>
</protein>
<feature type="transmembrane region" description="Helical" evidence="1">
    <location>
        <begin position="388"/>
        <end position="407"/>
    </location>
</feature>
<organism evidence="4">
    <name type="scientific">uncultured Mycobacterium sp</name>
    <dbReference type="NCBI Taxonomy" id="171292"/>
    <lineage>
        <taxon>Bacteria</taxon>
        <taxon>Bacillati</taxon>
        <taxon>Actinomycetota</taxon>
        <taxon>Actinomycetes</taxon>
        <taxon>Mycobacteriales</taxon>
        <taxon>Mycobacteriaceae</taxon>
        <taxon>Mycobacterium</taxon>
        <taxon>environmental samples</taxon>
    </lineage>
</organism>
<dbReference type="PANTHER" id="PTHR23028:SF53">
    <property type="entry name" value="ACYL_TRANSF_3 DOMAIN-CONTAINING PROTEIN"/>
    <property type="match status" value="1"/>
</dbReference>
<gene>
    <name evidence="4" type="ORF">MHPYR_240040</name>
    <name evidence="5" type="ORF">MHPYR_260017</name>
</gene>
<evidence type="ECO:0000313" key="4">
    <source>
        <dbReference type="EMBL" id="SBS75580.1"/>
    </source>
</evidence>
<keyword evidence="1" id="KW-0812">Transmembrane</keyword>
<feature type="transmembrane region" description="Helical" evidence="1">
    <location>
        <begin position="257"/>
        <end position="278"/>
    </location>
</feature>
<feature type="transmembrane region" description="Helical" evidence="1">
    <location>
        <begin position="349"/>
        <end position="367"/>
    </location>
</feature>
<keyword evidence="4" id="KW-0012">Acyltransferase</keyword>
<feature type="transmembrane region" description="Helical" evidence="1">
    <location>
        <begin position="92"/>
        <end position="112"/>
    </location>
</feature>
<feature type="transmembrane region" description="Helical" evidence="1">
    <location>
        <begin position="326"/>
        <end position="343"/>
    </location>
</feature>
<dbReference type="GO" id="GO:0016020">
    <property type="term" value="C:membrane"/>
    <property type="evidence" value="ECO:0007669"/>
    <property type="project" value="TreeGrafter"/>
</dbReference>
<keyword evidence="1" id="KW-1133">Transmembrane helix</keyword>
<dbReference type="SUPFAM" id="SSF52266">
    <property type="entry name" value="SGNH hydrolase"/>
    <property type="match status" value="1"/>
</dbReference>
<dbReference type="Pfam" id="PF01757">
    <property type="entry name" value="Acyl_transf_3"/>
    <property type="match status" value="1"/>
</dbReference>
<feature type="domain" description="SGNH" evidence="3">
    <location>
        <begin position="492"/>
        <end position="723"/>
    </location>
</feature>
<reference evidence="4" key="1">
    <citation type="submission" date="2016-03" db="EMBL/GenBank/DDBJ databases">
        <authorList>
            <person name="Ploux O."/>
        </authorList>
    </citation>
    <scope>NUCLEOTIDE SEQUENCE</scope>
    <source>
        <strain evidence="4">UC10</strain>
    </source>
</reference>
<evidence type="ECO:0000259" key="3">
    <source>
        <dbReference type="Pfam" id="PF19040"/>
    </source>
</evidence>
<feature type="transmembrane region" description="Helical" evidence="1">
    <location>
        <begin position="51"/>
        <end position="71"/>
    </location>
</feature>
<dbReference type="EMBL" id="FLQS01000017">
    <property type="protein sequence ID" value="SBS75580.1"/>
    <property type="molecule type" value="Genomic_DNA"/>
</dbReference>
<evidence type="ECO:0000259" key="2">
    <source>
        <dbReference type="Pfam" id="PF01757"/>
    </source>
</evidence>
<evidence type="ECO:0000313" key="5">
    <source>
        <dbReference type="EMBL" id="SBS75690.1"/>
    </source>
</evidence>
<dbReference type="InterPro" id="IPR043968">
    <property type="entry name" value="SGNH"/>
</dbReference>
<dbReference type="EMBL" id="FLQS01000019">
    <property type="protein sequence ID" value="SBS75690.1"/>
    <property type="molecule type" value="Genomic_DNA"/>
</dbReference>
<feature type="domain" description="Acyltransferase 3" evidence="2">
    <location>
        <begin position="26"/>
        <end position="366"/>
    </location>
</feature>
<dbReference type="InterPro" id="IPR002656">
    <property type="entry name" value="Acyl_transf_3_dom"/>
</dbReference>
<dbReference type="GO" id="GO:0016747">
    <property type="term" value="F:acyltransferase activity, transferring groups other than amino-acyl groups"/>
    <property type="evidence" value="ECO:0007669"/>
    <property type="project" value="InterPro"/>
</dbReference>
<dbReference type="Pfam" id="PF19040">
    <property type="entry name" value="SGNH"/>
    <property type="match status" value="1"/>
</dbReference>
<accession>A0A1Y5PDP6</accession>
<keyword evidence="4" id="KW-0808">Transferase</keyword>
<dbReference type="GO" id="GO:0009103">
    <property type="term" value="P:lipopolysaccharide biosynthetic process"/>
    <property type="evidence" value="ECO:0007669"/>
    <property type="project" value="TreeGrafter"/>
</dbReference>
<feature type="transmembrane region" description="Helical" evidence="1">
    <location>
        <begin position="234"/>
        <end position="250"/>
    </location>
</feature>
<keyword evidence="1" id="KW-0472">Membrane</keyword>
<feature type="transmembrane region" description="Helical" evidence="1">
    <location>
        <begin position="198"/>
        <end position="222"/>
    </location>
</feature>
<dbReference type="PANTHER" id="PTHR23028">
    <property type="entry name" value="ACETYLTRANSFERASE"/>
    <property type="match status" value="1"/>
</dbReference>
<feature type="transmembrane region" description="Helical" evidence="1">
    <location>
        <begin position="168"/>
        <end position="186"/>
    </location>
</feature>